<dbReference type="Proteomes" id="UP000215086">
    <property type="component" value="Chromosome"/>
</dbReference>
<sequence>MCVISADVNASMTAQLLKTHPDVRLDVLHQMADVDGPIRVR</sequence>
<keyword evidence="2" id="KW-1185">Reference proteome</keyword>
<gene>
    <name evidence="1" type="ORF">THTE_0338</name>
</gene>
<name>A0A286RAG6_9BACT</name>
<protein>
    <submittedName>
        <fullName evidence="1">Uncharacterized protein</fullName>
    </submittedName>
</protein>
<reference evidence="1 2" key="1">
    <citation type="journal article" name="Front. Microbiol.">
        <title>Sugar Metabolism of the First Thermophilic Planctomycete Thermogutta terrifontis: Comparative Genomic and Transcriptomic Approaches.</title>
        <authorList>
            <person name="Elcheninov A.G."/>
            <person name="Menzel P."/>
            <person name="Gudbergsdottir S.R."/>
            <person name="Slesarev A.I."/>
            <person name="Kadnikov V.V."/>
            <person name="Krogh A."/>
            <person name="Bonch-Osmolovskaya E.A."/>
            <person name="Peng X."/>
            <person name="Kublanov I.V."/>
        </authorList>
    </citation>
    <scope>NUCLEOTIDE SEQUENCE [LARGE SCALE GENOMIC DNA]</scope>
    <source>
        <strain evidence="1 2">R1</strain>
    </source>
</reference>
<evidence type="ECO:0000313" key="1">
    <source>
        <dbReference type="EMBL" id="ASV72940.1"/>
    </source>
</evidence>
<organism evidence="1 2">
    <name type="scientific">Thermogutta terrifontis</name>
    <dbReference type="NCBI Taxonomy" id="1331910"/>
    <lineage>
        <taxon>Bacteria</taxon>
        <taxon>Pseudomonadati</taxon>
        <taxon>Planctomycetota</taxon>
        <taxon>Planctomycetia</taxon>
        <taxon>Pirellulales</taxon>
        <taxon>Thermoguttaceae</taxon>
        <taxon>Thermogutta</taxon>
    </lineage>
</organism>
<dbReference type="EMBL" id="CP018477">
    <property type="protein sequence ID" value="ASV72940.1"/>
    <property type="molecule type" value="Genomic_DNA"/>
</dbReference>
<proteinExistence type="predicted"/>
<dbReference type="AlphaFoldDB" id="A0A286RAG6"/>
<dbReference type="KEGG" id="ttf:THTE_0338"/>
<evidence type="ECO:0000313" key="2">
    <source>
        <dbReference type="Proteomes" id="UP000215086"/>
    </source>
</evidence>
<accession>A0A286RAG6</accession>